<dbReference type="SUPFAM" id="SSF48264">
    <property type="entry name" value="Cytochrome P450"/>
    <property type="match status" value="1"/>
</dbReference>
<comment type="caution">
    <text evidence="11">The sequence shown here is derived from an EMBL/GenBank/DDBJ whole genome shotgun (WGS) entry which is preliminary data.</text>
</comment>
<evidence type="ECO:0000256" key="2">
    <source>
        <dbReference type="ARBA" id="ARBA00010617"/>
    </source>
</evidence>
<dbReference type="InterPro" id="IPR047146">
    <property type="entry name" value="Cyt_P450_E_CYP52_fungi"/>
</dbReference>
<evidence type="ECO:0000256" key="1">
    <source>
        <dbReference type="ARBA" id="ARBA00001971"/>
    </source>
</evidence>
<dbReference type="InterPro" id="IPR002974">
    <property type="entry name" value="Cyt_P450_E_CYP52_ascomycetes"/>
</dbReference>
<dbReference type="PROSITE" id="PS00086">
    <property type="entry name" value="CYTOCHROME_P450"/>
    <property type="match status" value="1"/>
</dbReference>
<dbReference type="PRINTS" id="PR01239">
    <property type="entry name" value="EP450IICYP52"/>
</dbReference>
<evidence type="ECO:0000256" key="9">
    <source>
        <dbReference type="RuleBase" id="RU000461"/>
    </source>
</evidence>
<keyword evidence="3 8" id="KW-0349">Heme</keyword>
<keyword evidence="7 9" id="KW-0503">Monooxygenase</keyword>
<dbReference type="InterPro" id="IPR002402">
    <property type="entry name" value="Cyt_P450_E_grp-II"/>
</dbReference>
<dbReference type="InterPro" id="IPR036396">
    <property type="entry name" value="Cyt_P450_sf"/>
</dbReference>
<dbReference type="InterPro" id="IPR001128">
    <property type="entry name" value="Cyt_P450"/>
</dbReference>
<reference evidence="11" key="1">
    <citation type="submission" date="2022-10" db="EMBL/GenBank/DDBJ databases">
        <title>Tapping the CABI collections for fungal endophytes: first genome assemblies for Collariella, Neodidymelliopsis, Ascochyta clinopodiicola, Didymella pomorum, Didymosphaeria variabile, Neocosmospora piperis and Neocucurbitaria cava.</title>
        <authorList>
            <person name="Hill R."/>
        </authorList>
    </citation>
    <scope>NUCLEOTIDE SEQUENCE</scope>
    <source>
        <strain evidence="11">IMI 360193</strain>
    </source>
</reference>
<evidence type="ECO:0000256" key="3">
    <source>
        <dbReference type="ARBA" id="ARBA00022617"/>
    </source>
</evidence>
<evidence type="ECO:0000256" key="8">
    <source>
        <dbReference type="PIRSR" id="PIRSR602402-1"/>
    </source>
</evidence>
<evidence type="ECO:0000256" key="4">
    <source>
        <dbReference type="ARBA" id="ARBA00022723"/>
    </source>
</evidence>
<dbReference type="PANTHER" id="PTHR24287:SF1">
    <property type="entry name" value="P450, PUTATIVE (EUROFUNG)-RELATED"/>
    <property type="match status" value="1"/>
</dbReference>
<dbReference type="PRINTS" id="PR00464">
    <property type="entry name" value="EP450II"/>
</dbReference>
<keyword evidence="10" id="KW-0812">Transmembrane</keyword>
<keyword evidence="4 8" id="KW-0479">Metal-binding</keyword>
<accession>A0A9W8WXG4</accession>
<dbReference type="Gene3D" id="1.10.630.10">
    <property type="entry name" value="Cytochrome P450"/>
    <property type="match status" value="1"/>
</dbReference>
<keyword evidence="10" id="KW-0472">Membrane</keyword>
<dbReference type="PRINTS" id="PR00385">
    <property type="entry name" value="P450"/>
</dbReference>
<dbReference type="PANTHER" id="PTHR24287">
    <property type="entry name" value="P450, PUTATIVE (EUROFUNG)-RELATED"/>
    <property type="match status" value="1"/>
</dbReference>
<organism evidence="11 12">
    <name type="scientific">Didymella glomerata</name>
    <dbReference type="NCBI Taxonomy" id="749621"/>
    <lineage>
        <taxon>Eukaryota</taxon>
        <taxon>Fungi</taxon>
        <taxon>Dikarya</taxon>
        <taxon>Ascomycota</taxon>
        <taxon>Pezizomycotina</taxon>
        <taxon>Dothideomycetes</taxon>
        <taxon>Pleosporomycetidae</taxon>
        <taxon>Pleosporales</taxon>
        <taxon>Pleosporineae</taxon>
        <taxon>Didymellaceae</taxon>
        <taxon>Didymella</taxon>
    </lineage>
</organism>
<dbReference type="CDD" id="cd11063">
    <property type="entry name" value="CYP52"/>
    <property type="match status" value="1"/>
</dbReference>
<feature type="transmembrane region" description="Helical" evidence="10">
    <location>
        <begin position="6"/>
        <end position="24"/>
    </location>
</feature>
<dbReference type="GO" id="GO:0005506">
    <property type="term" value="F:iron ion binding"/>
    <property type="evidence" value="ECO:0007669"/>
    <property type="project" value="InterPro"/>
</dbReference>
<dbReference type="Pfam" id="PF00067">
    <property type="entry name" value="p450"/>
    <property type="match status" value="1"/>
</dbReference>
<evidence type="ECO:0000256" key="6">
    <source>
        <dbReference type="ARBA" id="ARBA00023004"/>
    </source>
</evidence>
<evidence type="ECO:0000256" key="5">
    <source>
        <dbReference type="ARBA" id="ARBA00023002"/>
    </source>
</evidence>
<comment type="similarity">
    <text evidence="2 9">Belongs to the cytochrome P450 family.</text>
</comment>
<protein>
    <recommendedName>
        <fullName evidence="13">Cytochrome P450</fullName>
    </recommendedName>
</protein>
<dbReference type="Proteomes" id="UP001140562">
    <property type="component" value="Unassembled WGS sequence"/>
</dbReference>
<dbReference type="GO" id="GO:0020037">
    <property type="term" value="F:heme binding"/>
    <property type="evidence" value="ECO:0007669"/>
    <property type="project" value="InterPro"/>
</dbReference>
<dbReference type="AlphaFoldDB" id="A0A9W8WXG4"/>
<keyword evidence="10" id="KW-1133">Transmembrane helix</keyword>
<dbReference type="GO" id="GO:0016712">
    <property type="term" value="F:oxidoreductase activity, acting on paired donors, with incorporation or reduction of molecular oxygen, reduced flavin or flavoprotein as one donor, and incorporation of one atom of oxygen"/>
    <property type="evidence" value="ECO:0007669"/>
    <property type="project" value="InterPro"/>
</dbReference>
<evidence type="ECO:0000256" key="10">
    <source>
        <dbReference type="SAM" id="Phobius"/>
    </source>
</evidence>
<feature type="binding site" description="axial binding residue" evidence="8">
    <location>
        <position position="467"/>
    </location>
    <ligand>
        <name>heme</name>
        <dbReference type="ChEBI" id="CHEBI:30413"/>
    </ligand>
    <ligandPart>
        <name>Fe</name>
        <dbReference type="ChEBI" id="CHEBI:18248"/>
    </ligandPart>
</feature>
<gene>
    <name evidence="11" type="ORF">N0V87_006086</name>
</gene>
<dbReference type="OrthoDB" id="1470350at2759"/>
<keyword evidence="6 8" id="KW-0408">Iron</keyword>
<evidence type="ECO:0008006" key="13">
    <source>
        <dbReference type="Google" id="ProtNLM"/>
    </source>
</evidence>
<evidence type="ECO:0000313" key="12">
    <source>
        <dbReference type="Proteomes" id="UP001140562"/>
    </source>
</evidence>
<dbReference type="EMBL" id="JAPEUV010000061">
    <property type="protein sequence ID" value="KAJ4335428.1"/>
    <property type="molecule type" value="Genomic_DNA"/>
</dbReference>
<evidence type="ECO:0000256" key="7">
    <source>
        <dbReference type="ARBA" id="ARBA00023033"/>
    </source>
</evidence>
<name>A0A9W8WXG4_9PLEO</name>
<evidence type="ECO:0000313" key="11">
    <source>
        <dbReference type="EMBL" id="KAJ4335428.1"/>
    </source>
</evidence>
<keyword evidence="12" id="KW-1185">Reference proteome</keyword>
<keyword evidence="5 9" id="KW-0560">Oxidoreductase</keyword>
<sequence>MVLTYLAWTAFAFVVYNIISTITTRRRNAAAAKRLACGSSPMEYWPDPFALTNLFRTMRALSNNTVLEYMRSTFDNTSANRTVQTYETRILGDQVIFTSDPKNIQAMLATQFRDFELGQVRRGSFAPLLGHGIFSADGEQWERARAILRPQFTRDQVGDLDLEERHVLNMLQALPTQDGTWSEPIDLQPLLLRFSMDSASEFLFGQSTNTQLSALSAEASVKNFEDTAFVENFEACQRRIMMAMLLNEFYGLIQTKGFVEQCRQCHRYIDKFVRQALTRHESRVQMQQPKKERYIFADKLATETSDPIELRNQLLSILVAGRDTTASFMSFLFIMLARHSEVYSKLRSIILEEFGTFGSPKDITFTRLKACTYLQWCMNETLRLFPPVPWNSRRSTRDTSLPSGGGEDGLSPIFVPKGTETVYIVWLMQRQPEIWGSDAEDFRPERWQSHKHGAFEYLPFNGGPRICLGQQNALTKTGYLVVRLLQRFDRLEDASATAEDPVRWSVSLTGRPKNGVNVRLHAAAST</sequence>
<dbReference type="InterPro" id="IPR017972">
    <property type="entry name" value="Cyt_P450_CS"/>
</dbReference>
<comment type="cofactor">
    <cofactor evidence="1 8">
        <name>heme</name>
        <dbReference type="ChEBI" id="CHEBI:30413"/>
    </cofactor>
</comment>
<proteinExistence type="inferred from homology"/>